<dbReference type="OrthoDB" id="677831at2"/>
<evidence type="ECO:0000313" key="2">
    <source>
        <dbReference type="Proteomes" id="UP000289703"/>
    </source>
</evidence>
<reference evidence="1 2" key="1">
    <citation type="submission" date="2019-01" db="EMBL/GenBank/DDBJ databases">
        <title>Ancylomarina salipaludis sp. nov., isolated from a salt marsh.</title>
        <authorList>
            <person name="Yoon J.-H."/>
        </authorList>
    </citation>
    <scope>NUCLEOTIDE SEQUENCE [LARGE SCALE GENOMIC DNA]</scope>
    <source>
        <strain evidence="1 2">SHSM-M15</strain>
    </source>
</reference>
<dbReference type="RefSeq" id="WP_129254574.1">
    <property type="nucleotide sequence ID" value="NZ_SAXA01000008.1"/>
</dbReference>
<dbReference type="Proteomes" id="UP000289703">
    <property type="component" value="Unassembled WGS sequence"/>
</dbReference>
<sequence>MKNYFLLALVAIFCFYGCEKEELGQLDNKAETNSAFFRHYKSGDEFTNFIISSLSHADDSIAFTGDFVNTYGIPKWDIGFSINAEDRSSLIIPIIDEDNQFLSALYYLKYKNNYIETYILINDEDDITYNETKHLIQFFETKLGLERSNKNFEIIKQSGLKYSAIVVEECYSWWQTVSFADGSFYASQESECSYGTEVIFDDYTSGGSWANSGGGSYPPNGSYGGGGGSTGGSDPIPEILPSPDFKLAKTGCIYKRLMLETSFMQDLLKDFVPTNSKLDIKLEVGYIPMSNGMFVAGRTYSTRNSSNPYENTILIKIHEQILDQSLLKIATVISHELIHAEIFRWIEEGNWKEPALQESYPDFFSDFLSSGKNLTVAQHEYMTKKYVTDLAQLLKWFDRAQHSDDEYNAMAWLGLDRTSAFTKTQNADEIKKLQSKITSEENNCDDI</sequence>
<gene>
    <name evidence="1" type="ORF">EO244_10210</name>
</gene>
<name>A0A4V1N024_9BACT</name>
<keyword evidence="2" id="KW-1185">Reference proteome</keyword>
<accession>A0A4V1N024</accession>
<dbReference type="AlphaFoldDB" id="A0A4V1N024"/>
<comment type="caution">
    <text evidence="1">The sequence shown here is derived from an EMBL/GenBank/DDBJ whole genome shotgun (WGS) entry which is preliminary data.</text>
</comment>
<organism evidence="1 2">
    <name type="scientific">Ancylomarina salipaludis</name>
    <dbReference type="NCBI Taxonomy" id="2501299"/>
    <lineage>
        <taxon>Bacteria</taxon>
        <taxon>Pseudomonadati</taxon>
        <taxon>Bacteroidota</taxon>
        <taxon>Bacteroidia</taxon>
        <taxon>Marinilabiliales</taxon>
        <taxon>Marinifilaceae</taxon>
        <taxon>Ancylomarina</taxon>
    </lineage>
</organism>
<protein>
    <submittedName>
        <fullName evidence="1">Uncharacterized protein</fullName>
    </submittedName>
</protein>
<evidence type="ECO:0000313" key="1">
    <source>
        <dbReference type="EMBL" id="RXQ93941.1"/>
    </source>
</evidence>
<dbReference type="EMBL" id="SAXA01000008">
    <property type="protein sequence ID" value="RXQ93941.1"/>
    <property type="molecule type" value="Genomic_DNA"/>
</dbReference>
<proteinExistence type="predicted"/>